<protein>
    <recommendedName>
        <fullName evidence="3 11">Tyrosine recombinase XerD</fullName>
    </recommendedName>
</protein>
<dbReference type="GO" id="GO:0003677">
    <property type="term" value="F:DNA binding"/>
    <property type="evidence" value="ECO:0007669"/>
    <property type="project" value="UniProtKB-UniRule"/>
</dbReference>
<dbReference type="InterPro" id="IPR044068">
    <property type="entry name" value="CB"/>
</dbReference>
<evidence type="ECO:0000259" key="12">
    <source>
        <dbReference type="PROSITE" id="PS51898"/>
    </source>
</evidence>
<keyword evidence="8 11" id="KW-0238">DNA-binding</keyword>
<dbReference type="PROSITE" id="PS51898">
    <property type="entry name" value="TYR_RECOMBINASE"/>
    <property type="match status" value="1"/>
</dbReference>
<dbReference type="EMBL" id="JQAT01000001">
    <property type="protein sequence ID" value="KRN29432.1"/>
    <property type="molecule type" value="Genomic_DNA"/>
</dbReference>
<keyword evidence="16" id="KW-1185">Reference proteome</keyword>
<feature type="active site" evidence="11">
    <location>
        <position position="171"/>
    </location>
</feature>
<dbReference type="GO" id="GO:0005737">
    <property type="term" value="C:cytoplasm"/>
    <property type="evidence" value="ECO:0007669"/>
    <property type="project" value="UniProtKB-SubCell"/>
</dbReference>
<comment type="subunit">
    <text evidence="11">Forms a cyclic heterotetrameric complex composed of two molecules of XerC and two molecules of XerD.</text>
</comment>
<evidence type="ECO:0000256" key="2">
    <source>
        <dbReference type="ARBA" id="ARBA00010450"/>
    </source>
</evidence>
<proteinExistence type="inferred from homology"/>
<feature type="domain" description="Tyr recombinase" evidence="12">
    <location>
        <begin position="107"/>
        <end position="291"/>
    </location>
</feature>
<dbReference type="InterPro" id="IPR050090">
    <property type="entry name" value="Tyrosine_recombinase_XerCD"/>
</dbReference>
<dbReference type="NCBIfam" id="NF001399">
    <property type="entry name" value="PRK00283.1"/>
    <property type="match status" value="1"/>
</dbReference>
<evidence type="ECO:0000256" key="3">
    <source>
        <dbReference type="ARBA" id="ARBA00015810"/>
    </source>
</evidence>
<name>A0A0R2G8Z8_9LACO</name>
<dbReference type="PROSITE" id="PS51900">
    <property type="entry name" value="CB"/>
    <property type="match status" value="1"/>
</dbReference>
<dbReference type="InterPro" id="IPR010998">
    <property type="entry name" value="Integrase_recombinase_N"/>
</dbReference>
<dbReference type="GO" id="GO:0006313">
    <property type="term" value="P:DNA transposition"/>
    <property type="evidence" value="ECO:0007669"/>
    <property type="project" value="UniProtKB-UniRule"/>
</dbReference>
<evidence type="ECO:0000256" key="1">
    <source>
        <dbReference type="ARBA" id="ARBA00004496"/>
    </source>
</evidence>
<dbReference type="HAMAP" id="MF_01807">
    <property type="entry name" value="Recomb_XerD"/>
    <property type="match status" value="1"/>
</dbReference>
<keyword evidence="10 11" id="KW-0131">Cell cycle</keyword>
<feature type="domain" description="Core-binding (CB)" evidence="13">
    <location>
        <begin position="1"/>
        <end position="86"/>
    </location>
</feature>
<dbReference type="Pfam" id="PF02899">
    <property type="entry name" value="Phage_int_SAM_1"/>
    <property type="match status" value="1"/>
</dbReference>
<dbReference type="Proteomes" id="UP000051645">
    <property type="component" value="Unassembled WGS sequence"/>
</dbReference>
<dbReference type="InterPro" id="IPR002104">
    <property type="entry name" value="Integrase_catalytic"/>
</dbReference>
<dbReference type="InterPro" id="IPR004107">
    <property type="entry name" value="Integrase_SAM-like_N"/>
</dbReference>
<dbReference type="Gene3D" id="1.10.443.10">
    <property type="entry name" value="Intergrase catalytic core"/>
    <property type="match status" value="1"/>
</dbReference>
<keyword evidence="4 11" id="KW-0963">Cytoplasm</keyword>
<dbReference type="NCBIfam" id="NF040815">
    <property type="entry name" value="recomb_XerA_Arch"/>
    <property type="match status" value="1"/>
</dbReference>
<evidence type="ECO:0000259" key="13">
    <source>
        <dbReference type="PROSITE" id="PS51900"/>
    </source>
</evidence>
<dbReference type="InterPro" id="IPR011010">
    <property type="entry name" value="DNA_brk_join_enz"/>
</dbReference>
<dbReference type="GO" id="GO:0009037">
    <property type="term" value="F:tyrosine-based site-specific recombinase activity"/>
    <property type="evidence" value="ECO:0007669"/>
    <property type="project" value="UniProtKB-UniRule"/>
</dbReference>
<evidence type="ECO:0000256" key="11">
    <source>
        <dbReference type="HAMAP-Rule" id="MF_01807"/>
    </source>
</evidence>
<feature type="active site" evidence="11">
    <location>
        <position position="243"/>
    </location>
</feature>
<dbReference type="Proteomes" id="UP000051751">
    <property type="component" value="Unassembled WGS sequence"/>
</dbReference>
<evidence type="ECO:0000256" key="9">
    <source>
        <dbReference type="ARBA" id="ARBA00023172"/>
    </source>
</evidence>
<evidence type="ECO:0000313" key="15">
    <source>
        <dbReference type="EMBL" id="KRN34039.1"/>
    </source>
</evidence>
<dbReference type="HAMAP" id="MF_01808">
    <property type="entry name" value="Recomb_XerC_XerD"/>
    <property type="match status" value="1"/>
</dbReference>
<feature type="active site" description="O-(3'-phospho-DNA)-tyrosine intermediate" evidence="11">
    <location>
        <position position="278"/>
    </location>
</feature>
<accession>A0A0R2G8Z8</accession>
<feature type="active site" evidence="11">
    <location>
        <position position="246"/>
    </location>
</feature>
<feature type="active site" evidence="11">
    <location>
        <position position="269"/>
    </location>
</feature>
<organism evidence="15 16">
    <name type="scientific">Lactobacillus selangorensis</name>
    <dbReference type="NCBI Taxonomy" id="81857"/>
    <lineage>
        <taxon>Bacteria</taxon>
        <taxon>Bacillati</taxon>
        <taxon>Bacillota</taxon>
        <taxon>Bacilli</taxon>
        <taxon>Lactobacillales</taxon>
        <taxon>Lactobacillaceae</taxon>
        <taxon>Lactobacillus</taxon>
    </lineage>
</organism>
<dbReference type="InterPro" id="IPR011932">
    <property type="entry name" value="Recomb_XerD"/>
</dbReference>
<evidence type="ECO:0000256" key="8">
    <source>
        <dbReference type="ARBA" id="ARBA00023125"/>
    </source>
</evidence>
<sequence length="297" mass="34040">MTKTDQIADYIHMLKVEKGLSENTRVSYRSDLDEFNQYLETQKLSAFPEDRATVLAFLGEQTQKAKAVSSLVRMVSCLREFYQYLQESNQITNDPMAQIDSPKREQHLPTVLSEDEINRLLAVPDVTKPLGLRDRAIFEVMYATGLRVSELIHLKMDDLHLSIGLIQTIGKGDKERILPIGDIAIKWVNRYLKEGRPKLLRQNAQPAELFLNFHGRPLTRQGIWKNLKKDVALAGINKDVTPHTLRHSFATHLLENGADLRVVQELLGHADISTTQLYTHLTQRHMMDVYEHSHPRA</sequence>
<dbReference type="SUPFAM" id="SSF56349">
    <property type="entry name" value="DNA breaking-rejoining enzymes"/>
    <property type="match status" value="1"/>
</dbReference>
<dbReference type="InterPro" id="IPR013762">
    <property type="entry name" value="Integrase-like_cat_sf"/>
</dbReference>
<comment type="caution">
    <text evidence="15">The sequence shown here is derived from an EMBL/GenBank/DDBJ whole genome shotgun (WGS) entry which is preliminary data.</text>
</comment>
<dbReference type="GO" id="GO:0051301">
    <property type="term" value="P:cell division"/>
    <property type="evidence" value="ECO:0007669"/>
    <property type="project" value="UniProtKB-KW"/>
</dbReference>
<evidence type="ECO:0000256" key="10">
    <source>
        <dbReference type="ARBA" id="ARBA00023306"/>
    </source>
</evidence>
<dbReference type="PANTHER" id="PTHR30349:SF81">
    <property type="entry name" value="TYROSINE RECOMBINASE XERC"/>
    <property type="match status" value="1"/>
</dbReference>
<dbReference type="OrthoDB" id="9801717at2"/>
<dbReference type="NCBIfam" id="TIGR02225">
    <property type="entry name" value="recomb_XerD"/>
    <property type="match status" value="1"/>
</dbReference>
<comment type="similarity">
    <text evidence="2 11">Belongs to the 'phage' integrase family. XerD subfamily.</text>
</comment>
<dbReference type="STRING" id="81857.IV38_GL000316"/>
<evidence type="ECO:0000256" key="4">
    <source>
        <dbReference type="ARBA" id="ARBA00022490"/>
    </source>
</evidence>
<dbReference type="GO" id="GO:0007059">
    <property type="term" value="P:chromosome segregation"/>
    <property type="evidence" value="ECO:0007669"/>
    <property type="project" value="UniProtKB-UniRule"/>
</dbReference>
<evidence type="ECO:0000256" key="5">
    <source>
        <dbReference type="ARBA" id="ARBA00022618"/>
    </source>
</evidence>
<dbReference type="Pfam" id="PF00589">
    <property type="entry name" value="Phage_integrase"/>
    <property type="match status" value="1"/>
</dbReference>
<feature type="active site" evidence="11">
    <location>
        <position position="147"/>
    </location>
</feature>
<evidence type="ECO:0000313" key="16">
    <source>
        <dbReference type="Proteomes" id="UP000051645"/>
    </source>
</evidence>
<dbReference type="RefSeq" id="WP_057768642.1">
    <property type="nucleotide sequence ID" value="NZ_JQAT01000001.1"/>
</dbReference>
<evidence type="ECO:0000256" key="6">
    <source>
        <dbReference type="ARBA" id="ARBA00022829"/>
    </source>
</evidence>
<dbReference type="AlphaFoldDB" id="A0A0R2G8Z8"/>
<dbReference type="CDD" id="cd00798">
    <property type="entry name" value="INT_XerDC_C"/>
    <property type="match status" value="1"/>
</dbReference>
<reference evidence="16 17" key="1">
    <citation type="journal article" date="2015" name="Genome Announc.">
        <title>Expanding the biotechnology potential of lactobacilli through comparative genomics of 213 strains and associated genera.</title>
        <authorList>
            <person name="Sun Z."/>
            <person name="Harris H.M."/>
            <person name="McCann A."/>
            <person name="Guo C."/>
            <person name="Argimon S."/>
            <person name="Zhang W."/>
            <person name="Yang X."/>
            <person name="Jeffery I.B."/>
            <person name="Cooney J.C."/>
            <person name="Kagawa T.F."/>
            <person name="Liu W."/>
            <person name="Song Y."/>
            <person name="Salvetti E."/>
            <person name="Wrobel A."/>
            <person name="Rasinkangas P."/>
            <person name="Parkhill J."/>
            <person name="Rea M.C."/>
            <person name="O'Sullivan O."/>
            <person name="Ritari J."/>
            <person name="Douillard F.P."/>
            <person name="Paul Ross R."/>
            <person name="Yang R."/>
            <person name="Briner A.E."/>
            <person name="Felis G.E."/>
            <person name="de Vos W.M."/>
            <person name="Barrangou R."/>
            <person name="Klaenhammer T.R."/>
            <person name="Caufield P.W."/>
            <person name="Cui Y."/>
            <person name="Zhang H."/>
            <person name="O'Toole P.W."/>
        </authorList>
    </citation>
    <scope>NUCLEOTIDE SEQUENCE [LARGE SCALE GENOMIC DNA]</scope>
    <source>
        <strain evidence="14 17">ATCC BAA-66</strain>
        <strain evidence="15 16">DSM 13344</strain>
    </source>
</reference>
<keyword evidence="5 11" id="KW-0132">Cell division</keyword>
<dbReference type="EMBL" id="JQAZ01000001">
    <property type="protein sequence ID" value="KRN34039.1"/>
    <property type="molecule type" value="Genomic_DNA"/>
</dbReference>
<dbReference type="PANTHER" id="PTHR30349">
    <property type="entry name" value="PHAGE INTEGRASE-RELATED"/>
    <property type="match status" value="1"/>
</dbReference>
<dbReference type="InterPro" id="IPR023009">
    <property type="entry name" value="Tyrosine_recombinase_XerC/XerD"/>
</dbReference>
<dbReference type="PATRIC" id="fig|81857.3.peg.321"/>
<evidence type="ECO:0000313" key="17">
    <source>
        <dbReference type="Proteomes" id="UP000051751"/>
    </source>
</evidence>
<keyword evidence="6 11" id="KW-0159">Chromosome partition</keyword>
<evidence type="ECO:0000313" key="14">
    <source>
        <dbReference type="EMBL" id="KRN29432.1"/>
    </source>
</evidence>
<dbReference type="Gene3D" id="1.10.150.130">
    <property type="match status" value="1"/>
</dbReference>
<evidence type="ECO:0000256" key="7">
    <source>
        <dbReference type="ARBA" id="ARBA00022908"/>
    </source>
</evidence>
<keyword evidence="7 11" id="KW-0229">DNA integration</keyword>
<comment type="subcellular location">
    <subcellularLocation>
        <location evidence="1 11">Cytoplasm</location>
    </subcellularLocation>
</comment>
<comment type="function">
    <text evidence="11">Site-specific tyrosine recombinase, which acts by catalyzing the cutting and rejoining of the recombining DNA molecules. The XerC-XerD complex is essential to convert dimers of the bacterial chromosome into monomers to permit their segregation at cell division. It also contributes to the segregational stability of plasmids.</text>
</comment>
<keyword evidence="9 11" id="KW-0233">DNA recombination</keyword>
<gene>
    <name evidence="11" type="primary">xerD</name>
    <name evidence="14" type="ORF">IV38_GL000316</name>
    <name evidence="15" type="ORF">IV40_GL000352</name>
</gene>